<dbReference type="EMBL" id="JBHSIU010000130">
    <property type="protein sequence ID" value="MFC5008021.1"/>
    <property type="molecule type" value="Genomic_DNA"/>
</dbReference>
<reference evidence="2" key="1">
    <citation type="journal article" date="2019" name="Int. J. Syst. Evol. Microbiol.">
        <title>The Global Catalogue of Microorganisms (GCM) 10K type strain sequencing project: providing services to taxonomists for standard genome sequencing and annotation.</title>
        <authorList>
            <consortium name="The Broad Institute Genomics Platform"/>
            <consortium name="The Broad Institute Genome Sequencing Center for Infectious Disease"/>
            <person name="Wu L."/>
            <person name="Ma J."/>
        </authorList>
    </citation>
    <scope>NUCLEOTIDE SEQUENCE [LARGE SCALE GENOMIC DNA]</scope>
    <source>
        <strain evidence="2">CGMCC 4.7152</strain>
    </source>
</reference>
<comment type="caution">
    <text evidence="1">The sequence shown here is derived from an EMBL/GenBank/DDBJ whole genome shotgun (WGS) entry which is preliminary data.</text>
</comment>
<dbReference type="InterPro" id="IPR011009">
    <property type="entry name" value="Kinase-like_dom_sf"/>
</dbReference>
<sequence length="322" mass="35209">MTRVLRHERVSAALTLLSDAGVAALLDEHARPDAVGIGGCTATLAVAGSPVFVKQVPVTALDLQHPHSTANLFGLPMYYQYGVGSTGFGAWRELAAHRITTGWVLSGRHAAFPLLHHWRVLPAGFAWQPVDIEERVAYWGGAPSVRHRLTQLRDAPARLVLFLEHLPRTVHDLLRADPSAAGRVDARLRDAITFMNAAGLWHFDGHFNNVLTDGDEVYFADYGLALHSGFDLTAPERAWLREHADYDLRHTTGHLATWLAEEFRGPSSRAAVLRGEAPFLGPAVAAELVRRYGERALVTDAFFDALVTGAKTTPYPSCSGSR</sequence>
<dbReference type="Proteomes" id="UP001595912">
    <property type="component" value="Unassembled WGS sequence"/>
</dbReference>
<proteinExistence type="predicted"/>
<evidence type="ECO:0000313" key="1">
    <source>
        <dbReference type="EMBL" id="MFC5008021.1"/>
    </source>
</evidence>
<accession>A0ABV9WGZ2</accession>
<protein>
    <recommendedName>
        <fullName evidence="3">Protein kinase domain-containing protein</fullName>
    </recommendedName>
</protein>
<gene>
    <name evidence="1" type="ORF">ACFPIJ_60690</name>
</gene>
<dbReference type="RefSeq" id="WP_380128666.1">
    <property type="nucleotide sequence ID" value="NZ_JBHSIU010000130.1"/>
</dbReference>
<name>A0ABV9WGZ2_9ACTN</name>
<evidence type="ECO:0008006" key="3">
    <source>
        <dbReference type="Google" id="ProtNLM"/>
    </source>
</evidence>
<keyword evidence="2" id="KW-1185">Reference proteome</keyword>
<evidence type="ECO:0000313" key="2">
    <source>
        <dbReference type="Proteomes" id="UP001595912"/>
    </source>
</evidence>
<dbReference type="SUPFAM" id="SSF56112">
    <property type="entry name" value="Protein kinase-like (PK-like)"/>
    <property type="match status" value="1"/>
</dbReference>
<organism evidence="1 2">
    <name type="scientific">Dactylosporangium cerinum</name>
    <dbReference type="NCBI Taxonomy" id="1434730"/>
    <lineage>
        <taxon>Bacteria</taxon>
        <taxon>Bacillati</taxon>
        <taxon>Actinomycetota</taxon>
        <taxon>Actinomycetes</taxon>
        <taxon>Micromonosporales</taxon>
        <taxon>Micromonosporaceae</taxon>
        <taxon>Dactylosporangium</taxon>
    </lineage>
</organism>